<feature type="compositionally biased region" description="Pro residues" evidence="11">
    <location>
        <begin position="520"/>
        <end position="534"/>
    </location>
</feature>
<keyword evidence="5 12" id="KW-0812">Transmembrane</keyword>
<accession>A0A8J5ID96</accession>
<dbReference type="GO" id="GO:0005789">
    <property type="term" value="C:endoplasmic reticulum membrane"/>
    <property type="evidence" value="ECO:0007669"/>
    <property type="project" value="UniProtKB-SubCell"/>
</dbReference>
<evidence type="ECO:0000313" key="14">
    <source>
        <dbReference type="Proteomes" id="UP000734854"/>
    </source>
</evidence>
<keyword evidence="14" id="KW-1185">Reference proteome</keyword>
<feature type="compositionally biased region" description="Low complexity" evidence="11">
    <location>
        <begin position="571"/>
        <end position="583"/>
    </location>
</feature>
<keyword evidence="6" id="KW-0256">Endoplasmic reticulum</keyword>
<feature type="region of interest" description="Disordered" evidence="11">
    <location>
        <begin position="1"/>
        <end position="31"/>
    </location>
</feature>
<evidence type="ECO:0000256" key="7">
    <source>
        <dbReference type="ARBA" id="ARBA00022927"/>
    </source>
</evidence>
<evidence type="ECO:0000313" key="13">
    <source>
        <dbReference type="EMBL" id="KAG6533340.1"/>
    </source>
</evidence>
<evidence type="ECO:0000256" key="6">
    <source>
        <dbReference type="ARBA" id="ARBA00022824"/>
    </source>
</evidence>
<evidence type="ECO:0000256" key="3">
    <source>
        <dbReference type="ARBA" id="ARBA00021257"/>
    </source>
</evidence>
<dbReference type="PANTHER" id="PTHR12443:SF9">
    <property type="entry name" value="TRANSLOCATION PROTEIN SEC62"/>
    <property type="match status" value="1"/>
</dbReference>
<dbReference type="Proteomes" id="UP000734854">
    <property type="component" value="Unassembled WGS sequence"/>
</dbReference>
<dbReference type="GO" id="GO:0031204">
    <property type="term" value="P:post-translational protein targeting to membrane, translocation"/>
    <property type="evidence" value="ECO:0007669"/>
    <property type="project" value="TreeGrafter"/>
</dbReference>
<keyword evidence="7" id="KW-0653">Protein transport</keyword>
<protein>
    <recommendedName>
        <fullName evidence="3">Translocation protein SEC62</fullName>
    </recommendedName>
</protein>
<evidence type="ECO:0000256" key="11">
    <source>
        <dbReference type="SAM" id="MobiDB-lite"/>
    </source>
</evidence>
<evidence type="ECO:0000256" key="8">
    <source>
        <dbReference type="ARBA" id="ARBA00022989"/>
    </source>
</evidence>
<dbReference type="EMBL" id="JACMSC010000002">
    <property type="protein sequence ID" value="KAG6533340.1"/>
    <property type="molecule type" value="Genomic_DNA"/>
</dbReference>
<gene>
    <name evidence="13" type="ORF">ZIOFF_007207</name>
</gene>
<evidence type="ECO:0000256" key="9">
    <source>
        <dbReference type="ARBA" id="ARBA00023010"/>
    </source>
</evidence>
<feature type="transmembrane region" description="Helical" evidence="12">
    <location>
        <begin position="252"/>
        <end position="283"/>
    </location>
</feature>
<feature type="compositionally biased region" description="Basic and acidic residues" evidence="11">
    <location>
        <begin position="1"/>
        <end position="15"/>
    </location>
</feature>
<feature type="transmembrane region" description="Helical" evidence="12">
    <location>
        <begin position="228"/>
        <end position="246"/>
    </location>
</feature>
<evidence type="ECO:0000256" key="12">
    <source>
        <dbReference type="SAM" id="Phobius"/>
    </source>
</evidence>
<organism evidence="13 14">
    <name type="scientific">Zingiber officinale</name>
    <name type="common">Ginger</name>
    <name type="synonym">Amomum zingiber</name>
    <dbReference type="NCBI Taxonomy" id="94328"/>
    <lineage>
        <taxon>Eukaryota</taxon>
        <taxon>Viridiplantae</taxon>
        <taxon>Streptophyta</taxon>
        <taxon>Embryophyta</taxon>
        <taxon>Tracheophyta</taxon>
        <taxon>Spermatophyta</taxon>
        <taxon>Magnoliopsida</taxon>
        <taxon>Liliopsida</taxon>
        <taxon>Zingiberales</taxon>
        <taxon>Zingiberaceae</taxon>
        <taxon>Zingiber</taxon>
    </lineage>
</organism>
<keyword evidence="10 12" id="KW-0472">Membrane</keyword>
<keyword evidence="4" id="KW-0813">Transport</keyword>
<reference evidence="13 14" key="1">
    <citation type="submission" date="2020-08" db="EMBL/GenBank/DDBJ databases">
        <title>Plant Genome Project.</title>
        <authorList>
            <person name="Zhang R.-G."/>
        </authorList>
    </citation>
    <scope>NUCLEOTIDE SEQUENCE [LARGE SCALE GENOMIC DNA]</scope>
    <source>
        <tissue evidence="13">Rhizome</tissue>
    </source>
</reference>
<keyword evidence="8 12" id="KW-1133">Transmembrane helix</keyword>
<sequence>MIHADLRDCDDKIRDGEEEGSASPAEWGERSDRHRVQAVHYFPCLSKDMKNHIQQKEMLSAQDHVAGARPLQMPSFLLSILVIQAAKAFLCRNPMTIIKNTPGKDVFQLFAEKVRDNKKLESRWAIMQETRVEYFRGKDFTVFLRNYPEVKEILAYDKDLEVADIINTLLIKNLLVRCDRVLKTVRPGKKKLSSWPAHLEIHSEQVFSENDGFFAWTFMKRRTLWQTILSFLWPLVALAVCLFPVYPYQCKIVVLYACAGALLFLVTLLLIRGAIFGILYIILGKRIWFFPNINAEETTFRELIRFWPKKDEEEPPKWTSRITFAIGTALIVVLLRHHAPNEAARARYQKKVYNIIDDVLEWSPKLALSGMMEKQHPLVNGTETNFTKEENQSANTEDLVQEADRDSAQLIENLEVHLLQYLINIKSFTFDDDLLRQGINVACLGPGLLPRLLPRLFLTKALALLPTRSHNSPSRRLEALSCRIDYEFSLKACPSPFSSTTSEALSPFSSTTSEALSPFLPSPPPPAKPCLPSPPPPAKPYLPFSLLLHHRRSSKLLHHAVKLTRLGSTSPFSSTVAASPSSSTHDDGQLLHADSSSKLLKAEHLHAAKLQASPRCEALNLLHAPKLQAPPCCEAPSFSTL</sequence>
<name>A0A8J5ID96_ZINOF</name>
<dbReference type="AlphaFoldDB" id="A0A8J5ID96"/>
<feature type="region of interest" description="Disordered" evidence="11">
    <location>
        <begin position="571"/>
        <end position="590"/>
    </location>
</feature>
<evidence type="ECO:0000256" key="2">
    <source>
        <dbReference type="ARBA" id="ARBA00010604"/>
    </source>
</evidence>
<dbReference type="InterPro" id="IPR004728">
    <property type="entry name" value="Sec62"/>
</dbReference>
<dbReference type="PANTHER" id="PTHR12443">
    <property type="entry name" value="TRANSLOCATION PROTEIN SEC62"/>
    <property type="match status" value="1"/>
</dbReference>
<keyword evidence="9" id="KW-0811">Translocation</keyword>
<evidence type="ECO:0000256" key="1">
    <source>
        <dbReference type="ARBA" id="ARBA00004477"/>
    </source>
</evidence>
<comment type="subcellular location">
    <subcellularLocation>
        <location evidence="1">Endoplasmic reticulum membrane</location>
        <topology evidence="1">Multi-pass membrane protein</topology>
    </subcellularLocation>
</comment>
<feature type="region of interest" description="Disordered" evidence="11">
    <location>
        <begin position="515"/>
        <end position="534"/>
    </location>
</feature>
<comment type="caution">
    <text evidence="13">The sequence shown here is derived from an EMBL/GenBank/DDBJ whole genome shotgun (WGS) entry which is preliminary data.</text>
</comment>
<evidence type="ECO:0000256" key="4">
    <source>
        <dbReference type="ARBA" id="ARBA00022448"/>
    </source>
</evidence>
<comment type="similarity">
    <text evidence="2">Belongs to the SEC62 family.</text>
</comment>
<evidence type="ECO:0000256" key="10">
    <source>
        <dbReference type="ARBA" id="ARBA00023136"/>
    </source>
</evidence>
<evidence type="ECO:0000256" key="5">
    <source>
        <dbReference type="ARBA" id="ARBA00022692"/>
    </source>
</evidence>
<proteinExistence type="inferred from homology"/>
<dbReference type="Pfam" id="PF03839">
    <property type="entry name" value="Sec62"/>
    <property type="match status" value="1"/>
</dbReference>